<reference evidence="1 2" key="1">
    <citation type="submission" date="2018-05" db="EMBL/GenBank/DDBJ databases">
        <title>Genomic Encyclopedia of Type Strains, Phase IV (KMG-IV): sequencing the most valuable type-strain genomes for metagenomic binning, comparative biology and taxonomic classification.</title>
        <authorList>
            <person name="Goeker M."/>
        </authorList>
    </citation>
    <scope>NUCLEOTIDE SEQUENCE [LARGE SCALE GENOMIC DNA]</scope>
    <source>
        <strain evidence="1 2">DSM 24906</strain>
    </source>
</reference>
<evidence type="ECO:0000313" key="1">
    <source>
        <dbReference type="EMBL" id="PWJ95700.1"/>
    </source>
</evidence>
<dbReference type="AlphaFoldDB" id="A0AA45C7Y3"/>
<dbReference type="EMBL" id="QGGI01000004">
    <property type="protein sequence ID" value="PWJ95700.1"/>
    <property type="molecule type" value="Genomic_DNA"/>
</dbReference>
<comment type="caution">
    <text evidence="1">The sequence shown here is derived from an EMBL/GenBank/DDBJ whole genome shotgun (WGS) entry which is preliminary data.</text>
</comment>
<dbReference type="Proteomes" id="UP000245921">
    <property type="component" value="Unassembled WGS sequence"/>
</dbReference>
<gene>
    <name evidence="1" type="ORF">C7380_104119</name>
</gene>
<name>A0AA45C7Y3_9BACT</name>
<organism evidence="1 2">
    <name type="scientific">Oceanotoga teriensis</name>
    <dbReference type="NCBI Taxonomy" id="515440"/>
    <lineage>
        <taxon>Bacteria</taxon>
        <taxon>Thermotogati</taxon>
        <taxon>Thermotogota</taxon>
        <taxon>Thermotogae</taxon>
        <taxon>Petrotogales</taxon>
        <taxon>Petrotogaceae</taxon>
        <taxon>Oceanotoga</taxon>
    </lineage>
</organism>
<keyword evidence="2" id="KW-1185">Reference proteome</keyword>
<sequence>MKKILLVGAVIGLISLFAFAGYMGYKGDSRNYGDFDKTFSYGSRSCHDYYDNSYGRNMMNDDRRYDMRNNMGYRSDDRRYDMKNNMGYRSDDRNFNNYSHMKNNSYSDLLVEKYLPERLDEYKDLKEQKISLMEEMRGLRFRDYNDNYRGYQHMEDLNIALDNDDDEQIKNILNEMINEQKERIKDMQDFLNENK</sequence>
<proteinExistence type="predicted"/>
<accession>A0AA45C7Y3</accession>
<dbReference type="RefSeq" id="WP_109604230.1">
    <property type="nucleotide sequence ID" value="NZ_QGGI01000004.1"/>
</dbReference>
<protein>
    <submittedName>
        <fullName evidence="1">Uncharacterized protein</fullName>
    </submittedName>
</protein>
<evidence type="ECO:0000313" key="2">
    <source>
        <dbReference type="Proteomes" id="UP000245921"/>
    </source>
</evidence>